<organism evidence="2 3">
    <name type="scientific">Mangrovivirga cuniculi</name>
    <dbReference type="NCBI Taxonomy" id="2715131"/>
    <lineage>
        <taxon>Bacteria</taxon>
        <taxon>Pseudomonadati</taxon>
        <taxon>Bacteroidota</taxon>
        <taxon>Cytophagia</taxon>
        <taxon>Cytophagales</taxon>
        <taxon>Mangrovivirgaceae</taxon>
        <taxon>Mangrovivirga</taxon>
    </lineage>
</organism>
<dbReference type="RefSeq" id="WP_137088954.1">
    <property type="nucleotide sequence ID" value="NZ_CP028923.1"/>
</dbReference>
<name>A0A4D7JJ03_9BACT</name>
<dbReference type="Proteomes" id="UP000298616">
    <property type="component" value="Chromosome"/>
</dbReference>
<keyword evidence="1" id="KW-0472">Membrane</keyword>
<keyword evidence="3" id="KW-1185">Reference proteome</keyword>
<feature type="transmembrane region" description="Helical" evidence="1">
    <location>
        <begin position="100"/>
        <end position="117"/>
    </location>
</feature>
<dbReference type="Pfam" id="PF14126">
    <property type="entry name" value="DUF4293"/>
    <property type="match status" value="1"/>
</dbReference>
<dbReference type="InterPro" id="IPR025635">
    <property type="entry name" value="DUF4293"/>
</dbReference>
<accession>A0A4D7JJ03</accession>
<keyword evidence="1" id="KW-0812">Transmembrane</keyword>
<sequence>MIQRIQTIFLLLVAVFMGTYAVMPIWEKVDKENNQAVVMSTFEIKYGNIEPDSQGIVFTEVKERTNIMYVAGIAVLSAVVALFSLFSFKKRLTQLKLNAFNSLLMLASLIVPLLLVTDAKNLFNPEVPGTYYIISLLLPAGAVICNILSNIFIRKDEKLVRSVDRLR</sequence>
<evidence type="ECO:0000313" key="3">
    <source>
        <dbReference type="Proteomes" id="UP000298616"/>
    </source>
</evidence>
<proteinExistence type="predicted"/>
<evidence type="ECO:0000313" key="2">
    <source>
        <dbReference type="EMBL" id="QCK13360.1"/>
    </source>
</evidence>
<keyword evidence="1" id="KW-1133">Transmembrane helix</keyword>
<dbReference type="KEGG" id="fpf:DCC35_00645"/>
<evidence type="ECO:0000256" key="1">
    <source>
        <dbReference type="SAM" id="Phobius"/>
    </source>
</evidence>
<dbReference type="AlphaFoldDB" id="A0A4D7JJ03"/>
<gene>
    <name evidence="2" type="ORF">DCC35_00645</name>
</gene>
<protein>
    <submittedName>
        <fullName evidence="2">DUF4293 domain-containing protein</fullName>
    </submittedName>
</protein>
<feature type="transmembrane region" description="Helical" evidence="1">
    <location>
        <begin position="129"/>
        <end position="153"/>
    </location>
</feature>
<dbReference type="OrthoDB" id="594989at2"/>
<feature type="transmembrane region" description="Helical" evidence="1">
    <location>
        <begin position="7"/>
        <end position="26"/>
    </location>
</feature>
<reference evidence="2 3" key="1">
    <citation type="submission" date="2018-04" db="EMBL/GenBank/DDBJ databases">
        <title>Complete genome uncultured novel isolate.</title>
        <authorList>
            <person name="Merlino G."/>
        </authorList>
    </citation>
    <scope>NUCLEOTIDE SEQUENCE [LARGE SCALE GENOMIC DNA]</scope>
    <source>
        <strain evidence="3">R1DC9</strain>
    </source>
</reference>
<feature type="transmembrane region" description="Helical" evidence="1">
    <location>
        <begin position="67"/>
        <end position="88"/>
    </location>
</feature>
<dbReference type="EMBL" id="CP028923">
    <property type="protein sequence ID" value="QCK13360.1"/>
    <property type="molecule type" value="Genomic_DNA"/>
</dbReference>